<proteinExistence type="predicted"/>
<dbReference type="eggNOG" id="ENOG502S28F">
    <property type="taxonomic scope" value="Eukaryota"/>
</dbReference>
<dbReference type="GO" id="GO:0005576">
    <property type="term" value="C:extracellular region"/>
    <property type="evidence" value="ECO:0007669"/>
    <property type="project" value="TreeGrafter"/>
</dbReference>
<dbReference type="InterPro" id="IPR018466">
    <property type="entry name" value="Kre9/Knh1-like_N"/>
</dbReference>
<sequence length="271" mass="29693">MKLVEAASLLALITLPLAAFADVEFIEPGAGSTVNSGDMLTAYWKDSGDSPSLVEFHDYDLFLCAGGPEIEYSEDLALLVPNGLFDRGNSVSFQIRPDLGPEYPDAYFLKMISRGSNNVTVVNYSERFSVTGMTGTFSELVQYGLSLTANDTESHQDLKLRKRQVVAAIAPAIVPAKDLYDVPYPEQSKGLTKYAPMGKRPATTITAKSGPPQFPTSAYSIARTFLPVPTWQTTLTASRTWTDSLIENPATPAPHPKNDMQKFLKRWADDE</sequence>
<dbReference type="EMBL" id="JPOX01000015">
    <property type="protein sequence ID" value="KFX47513.1"/>
    <property type="molecule type" value="Genomic_DNA"/>
</dbReference>
<evidence type="ECO:0000259" key="4">
    <source>
        <dbReference type="Pfam" id="PF10342"/>
    </source>
</evidence>
<dbReference type="Pfam" id="PF10342">
    <property type="entry name" value="Kre9_KNH"/>
    <property type="match status" value="1"/>
</dbReference>
<dbReference type="GO" id="GO:0042546">
    <property type="term" value="P:cell wall biogenesis"/>
    <property type="evidence" value="ECO:0007669"/>
    <property type="project" value="InterPro"/>
</dbReference>
<name>A0A093XQM7_TALMA</name>
<feature type="signal peptide" evidence="2">
    <location>
        <begin position="1"/>
        <end position="21"/>
    </location>
</feature>
<evidence type="ECO:0000256" key="2">
    <source>
        <dbReference type="SAM" id="SignalP"/>
    </source>
</evidence>
<dbReference type="InterPro" id="IPR008659">
    <property type="entry name" value="Kre9/Knh1_C"/>
</dbReference>
<dbReference type="HOGENOM" id="CLU_063732_0_0_1"/>
<dbReference type="InterPro" id="IPR045328">
    <property type="entry name" value="Kre9/Knh1"/>
</dbReference>
<reference evidence="5" key="1">
    <citation type="journal article" date="2014" name="PLoS Genet.">
        <title>Signature Gene Expression Reveals Novel Clues to the Molecular Mechanisms of Dimorphic Transition in Penicillium marneffei.</title>
        <authorList>
            <person name="Yang E."/>
            <person name="Wang G."/>
            <person name="Cai J."/>
            <person name="Woo P.C."/>
            <person name="Lau S.K."/>
            <person name="Yuen K.-Y."/>
            <person name="Chow W.-N."/>
            <person name="Lin X."/>
        </authorList>
    </citation>
    <scope>NUCLEOTIDE SEQUENCE [LARGE SCALE GENOMIC DNA]</scope>
    <source>
        <strain evidence="5">PM1</strain>
    </source>
</reference>
<organism evidence="5">
    <name type="scientific">Talaromyces marneffei PM1</name>
    <dbReference type="NCBI Taxonomy" id="1077442"/>
    <lineage>
        <taxon>Eukaryota</taxon>
        <taxon>Fungi</taxon>
        <taxon>Dikarya</taxon>
        <taxon>Ascomycota</taxon>
        <taxon>Pezizomycotina</taxon>
        <taxon>Eurotiomycetes</taxon>
        <taxon>Eurotiomycetidae</taxon>
        <taxon>Eurotiales</taxon>
        <taxon>Trichocomaceae</taxon>
        <taxon>Talaromyces</taxon>
        <taxon>Talaromyces sect. Talaromyces</taxon>
    </lineage>
</organism>
<feature type="domain" description="Yeast cell wall synthesis Kre9/Knh1 C-terminal" evidence="3">
    <location>
        <begin position="179"/>
        <end position="258"/>
    </location>
</feature>
<comment type="caution">
    <text evidence="5">The sequence shown here is derived from an EMBL/GenBank/DDBJ whole genome shotgun (WGS) entry which is preliminary data.</text>
</comment>
<evidence type="ECO:0000256" key="1">
    <source>
        <dbReference type="ARBA" id="ARBA00022729"/>
    </source>
</evidence>
<keyword evidence="1 2" id="KW-0732">Signal</keyword>
<dbReference type="PANTHER" id="PTHR28154">
    <property type="entry name" value="CELL WALL SYNTHESIS PROTEIN KNH1-RELATED"/>
    <property type="match status" value="1"/>
</dbReference>
<dbReference type="GO" id="GO:0006078">
    <property type="term" value="P:(1-&gt;6)-beta-D-glucan biosynthetic process"/>
    <property type="evidence" value="ECO:0007669"/>
    <property type="project" value="InterPro"/>
</dbReference>
<accession>A0A093XQM7</accession>
<dbReference type="PANTHER" id="PTHR28154:SF1">
    <property type="entry name" value="CELL WALL SYNTHESIS PROTEIN KNH1-RELATED"/>
    <property type="match status" value="1"/>
</dbReference>
<evidence type="ECO:0000313" key="5">
    <source>
        <dbReference type="EMBL" id="KFX47513.1"/>
    </source>
</evidence>
<dbReference type="AlphaFoldDB" id="A0A093XQM7"/>
<protein>
    <submittedName>
        <fullName evidence="5">Cell wall synthesis protein KRE9</fullName>
    </submittedName>
</protein>
<evidence type="ECO:0000259" key="3">
    <source>
        <dbReference type="Pfam" id="PF05390"/>
    </source>
</evidence>
<feature type="chain" id="PRO_5001889111" evidence="2">
    <location>
        <begin position="22"/>
        <end position="271"/>
    </location>
</feature>
<gene>
    <name evidence="5" type="ORF">GQ26_0152190</name>
</gene>
<dbReference type="GO" id="GO:0031505">
    <property type="term" value="P:fungal-type cell wall organization"/>
    <property type="evidence" value="ECO:0007669"/>
    <property type="project" value="TreeGrafter"/>
</dbReference>
<dbReference type="Pfam" id="PF05390">
    <property type="entry name" value="Kre9_KNH1_C"/>
    <property type="match status" value="1"/>
</dbReference>
<feature type="domain" description="Yeast cell wall synthesis Kre9/Knh1-like N-terminal" evidence="4">
    <location>
        <begin position="28"/>
        <end position="130"/>
    </location>
</feature>